<keyword evidence="3 8" id="KW-0812">Transmembrane</keyword>
<evidence type="ECO:0000256" key="6">
    <source>
        <dbReference type="ARBA" id="ARBA00023136"/>
    </source>
</evidence>
<feature type="transmembrane region" description="Helical" evidence="8">
    <location>
        <begin position="92"/>
        <end position="110"/>
    </location>
</feature>
<keyword evidence="6 8" id="KW-0472">Membrane</keyword>
<evidence type="ECO:0000256" key="2">
    <source>
        <dbReference type="ARBA" id="ARBA00022448"/>
    </source>
</evidence>
<reference evidence="9" key="1">
    <citation type="journal article" date="2011" name="Plant Physiol.">
        <title>Comprehensive sequence analysis of 24,783 barley full-length cDNAs derived from 12 clone libraries.</title>
        <authorList>
            <person name="Matsumoto T."/>
            <person name="Tanaka T."/>
            <person name="Sakai H."/>
            <person name="Amano N."/>
            <person name="Kanamori H."/>
            <person name="Kurita K."/>
            <person name="Kikuta A."/>
            <person name="Kamiya K."/>
            <person name="Yamamoto M."/>
            <person name="Ikawa H."/>
            <person name="Fujii N."/>
            <person name="Hori K."/>
            <person name="Itoh T."/>
            <person name="Sato K."/>
        </authorList>
    </citation>
    <scope>NUCLEOTIDE SEQUENCE</scope>
    <source>
        <tissue evidence="9">Shoot and root</tissue>
    </source>
</reference>
<name>F2DFA1_HORVV</name>
<dbReference type="GO" id="GO:0016192">
    <property type="term" value="P:vesicle-mediated transport"/>
    <property type="evidence" value="ECO:0007669"/>
    <property type="project" value="InterPro"/>
</dbReference>
<evidence type="ECO:0000256" key="3">
    <source>
        <dbReference type="ARBA" id="ARBA00022692"/>
    </source>
</evidence>
<evidence type="ECO:0000256" key="4">
    <source>
        <dbReference type="ARBA" id="ARBA00022927"/>
    </source>
</evidence>
<dbReference type="InterPro" id="IPR007305">
    <property type="entry name" value="Vesicle_transpt_Got1/SFT2"/>
</dbReference>
<dbReference type="InterPro" id="IPR011691">
    <property type="entry name" value="Vesicle_transpt_SFT2"/>
</dbReference>
<dbReference type="GO" id="GO:0016020">
    <property type="term" value="C:membrane"/>
    <property type="evidence" value="ECO:0007669"/>
    <property type="project" value="UniProtKB-SubCell"/>
</dbReference>
<comment type="caution">
    <text evidence="8">Lacks conserved residue(s) required for the propagation of feature annotation.</text>
</comment>
<dbReference type="Pfam" id="PF04178">
    <property type="entry name" value="Got1"/>
    <property type="match status" value="1"/>
</dbReference>
<keyword evidence="2 8" id="KW-0813">Transport</keyword>
<evidence type="ECO:0000256" key="5">
    <source>
        <dbReference type="ARBA" id="ARBA00022989"/>
    </source>
</evidence>
<comment type="function">
    <text evidence="8">May be involved in fusion of retrograde transport vesicles derived from an endocytic compartment with the Golgi complex.</text>
</comment>
<keyword evidence="5 8" id="KW-1133">Transmembrane helix</keyword>
<protein>
    <recommendedName>
        <fullName evidence="8">Vesicle transport protein</fullName>
    </recommendedName>
</protein>
<dbReference type="PANTHER" id="PTHR23137">
    <property type="entry name" value="VESICLE TRANSPORT PROTEIN-RELATED"/>
    <property type="match status" value="1"/>
</dbReference>
<organism evidence="9">
    <name type="scientific">Hordeum vulgare subsp. vulgare</name>
    <name type="common">Domesticated barley</name>
    <dbReference type="NCBI Taxonomy" id="112509"/>
    <lineage>
        <taxon>Eukaryota</taxon>
        <taxon>Viridiplantae</taxon>
        <taxon>Streptophyta</taxon>
        <taxon>Embryophyta</taxon>
        <taxon>Tracheophyta</taxon>
        <taxon>Spermatophyta</taxon>
        <taxon>Magnoliopsida</taxon>
        <taxon>Liliopsida</taxon>
        <taxon>Poales</taxon>
        <taxon>Poaceae</taxon>
        <taxon>BOP clade</taxon>
        <taxon>Pooideae</taxon>
        <taxon>Triticodae</taxon>
        <taxon>Triticeae</taxon>
        <taxon>Hordeinae</taxon>
        <taxon>Hordeum</taxon>
    </lineage>
</organism>
<dbReference type="GO" id="GO:0015031">
    <property type="term" value="P:protein transport"/>
    <property type="evidence" value="ECO:0007669"/>
    <property type="project" value="UniProtKB-KW"/>
</dbReference>
<proteinExistence type="evidence at transcript level"/>
<dbReference type="PANTHER" id="PTHR23137:SF6">
    <property type="entry name" value="VESICLE TRANSPORT PROTEIN"/>
    <property type="match status" value="1"/>
</dbReference>
<dbReference type="AlphaFoldDB" id="F2DFA1"/>
<accession>F2DFA1</accession>
<keyword evidence="4 8" id="KW-0653">Protein transport</keyword>
<dbReference type="EMBL" id="AK362568">
    <property type="protein sequence ID" value="BAJ93772.1"/>
    <property type="molecule type" value="mRNA"/>
</dbReference>
<feature type="non-terminal residue" evidence="9">
    <location>
        <position position="1"/>
    </location>
</feature>
<comment type="similarity">
    <text evidence="7 8">Belongs to the SFT2 family.</text>
</comment>
<evidence type="ECO:0000256" key="8">
    <source>
        <dbReference type="RuleBase" id="RU363111"/>
    </source>
</evidence>
<dbReference type="GO" id="GO:0005737">
    <property type="term" value="C:cytoplasm"/>
    <property type="evidence" value="ECO:0007669"/>
    <property type="project" value="UniProtKB-ARBA"/>
</dbReference>
<evidence type="ECO:0000313" key="9">
    <source>
        <dbReference type="EMBL" id="BAJ93772.1"/>
    </source>
</evidence>
<sequence>DAGCLGAGQDAGRHGVRRGIRAAAARGAVLLRRHQPALRPQHHPEVVWFCDMLGCRFDLHFLVNACFLQSCEVWSYIHAWQCDGTRKVHSKLLTLLAIILEFGALIWYSLSYIPFARSVVSKVMASCFETEF</sequence>
<comment type="subcellular location">
    <subcellularLocation>
        <location evidence="1 8">Membrane</location>
        <topology evidence="1 8">Multi-pass membrane protein</topology>
    </subcellularLocation>
</comment>
<dbReference type="GO" id="GO:0012505">
    <property type="term" value="C:endomembrane system"/>
    <property type="evidence" value="ECO:0007669"/>
    <property type="project" value="UniProtKB-ARBA"/>
</dbReference>
<evidence type="ECO:0000256" key="7">
    <source>
        <dbReference type="ARBA" id="ARBA00025800"/>
    </source>
</evidence>
<evidence type="ECO:0000256" key="1">
    <source>
        <dbReference type="ARBA" id="ARBA00004141"/>
    </source>
</evidence>